<evidence type="ECO:0000313" key="3">
    <source>
        <dbReference type="EMBL" id="ELY56641.1"/>
    </source>
</evidence>
<keyword evidence="4" id="KW-1185">Reference proteome</keyword>
<organism evidence="3 4">
    <name type="scientific">Natronolimnohabitans innermongolicus JCM 12255</name>
    <dbReference type="NCBI Taxonomy" id="1227499"/>
    <lineage>
        <taxon>Archaea</taxon>
        <taxon>Methanobacteriati</taxon>
        <taxon>Methanobacteriota</taxon>
        <taxon>Stenosarchaea group</taxon>
        <taxon>Halobacteria</taxon>
        <taxon>Halobacteriales</taxon>
        <taxon>Natrialbaceae</taxon>
        <taxon>Natronolimnohabitans</taxon>
    </lineage>
</organism>
<feature type="compositionally biased region" description="Basic and acidic residues" evidence="1">
    <location>
        <begin position="60"/>
        <end position="71"/>
    </location>
</feature>
<dbReference type="eggNOG" id="arCOG11488">
    <property type="taxonomic scope" value="Archaea"/>
</dbReference>
<dbReference type="EMBL" id="AOHZ01000044">
    <property type="protein sequence ID" value="ELY56641.1"/>
    <property type="molecule type" value="Genomic_DNA"/>
</dbReference>
<evidence type="ECO:0000256" key="2">
    <source>
        <dbReference type="SAM" id="Phobius"/>
    </source>
</evidence>
<keyword evidence="2" id="KW-0472">Membrane</keyword>
<reference evidence="3 4" key="1">
    <citation type="journal article" date="2014" name="PLoS Genet.">
        <title>Phylogenetically driven sequencing of extremely halophilic archaea reveals strategies for static and dynamic osmo-response.</title>
        <authorList>
            <person name="Becker E.A."/>
            <person name="Seitzer P.M."/>
            <person name="Tritt A."/>
            <person name="Larsen D."/>
            <person name="Krusor M."/>
            <person name="Yao A.I."/>
            <person name="Wu D."/>
            <person name="Madern D."/>
            <person name="Eisen J.A."/>
            <person name="Darling A.E."/>
            <person name="Facciotti M.T."/>
        </authorList>
    </citation>
    <scope>NUCLEOTIDE SEQUENCE [LARGE SCALE GENOMIC DNA]</scope>
    <source>
        <strain evidence="3 4">JCM 12255</strain>
    </source>
</reference>
<name>L9X5A9_9EURY</name>
<feature type="region of interest" description="Disordered" evidence="1">
    <location>
        <begin position="45"/>
        <end position="71"/>
    </location>
</feature>
<dbReference type="AlphaFoldDB" id="L9X5A9"/>
<dbReference type="PROSITE" id="PS51257">
    <property type="entry name" value="PROKAR_LIPOPROTEIN"/>
    <property type="match status" value="1"/>
</dbReference>
<proteinExistence type="predicted"/>
<feature type="transmembrane region" description="Helical" evidence="2">
    <location>
        <begin position="20"/>
        <end position="40"/>
    </location>
</feature>
<evidence type="ECO:0000313" key="4">
    <source>
        <dbReference type="Proteomes" id="UP000011602"/>
    </source>
</evidence>
<protein>
    <submittedName>
        <fullName evidence="3">Uncharacterized protein</fullName>
    </submittedName>
</protein>
<accession>L9X5A9</accession>
<keyword evidence="2" id="KW-1133">Transmembrane helix</keyword>
<evidence type="ECO:0000256" key="1">
    <source>
        <dbReference type="SAM" id="MobiDB-lite"/>
    </source>
</evidence>
<dbReference type="STRING" id="1227499.C493_09715"/>
<comment type="caution">
    <text evidence="3">The sequence shown here is derived from an EMBL/GenBank/DDBJ whole genome shotgun (WGS) entry which is preliminary data.</text>
</comment>
<sequence length="71" mass="7962">MGGNERSMLESVPPYVETAIYGYFVLVAAIGCYLHGRYWLAARRTRGRDRDQPAAANVSAEERTDRPRTDG</sequence>
<gene>
    <name evidence="3" type="ORF">C493_09715</name>
</gene>
<keyword evidence="2" id="KW-0812">Transmembrane</keyword>
<dbReference type="Proteomes" id="UP000011602">
    <property type="component" value="Unassembled WGS sequence"/>
</dbReference>